<keyword evidence="1" id="KW-1133">Transmembrane helix</keyword>
<evidence type="ECO:0000256" key="1">
    <source>
        <dbReference type="SAM" id="Phobius"/>
    </source>
</evidence>
<evidence type="ECO:0000313" key="2">
    <source>
        <dbReference type="EMBL" id="KAG1818562.1"/>
    </source>
</evidence>
<keyword evidence="1" id="KW-0812">Transmembrane</keyword>
<dbReference type="OrthoDB" id="2673580at2759"/>
<dbReference type="GeneID" id="64633924"/>
<feature type="transmembrane region" description="Helical" evidence="1">
    <location>
        <begin position="125"/>
        <end position="142"/>
    </location>
</feature>
<feature type="transmembrane region" description="Helical" evidence="1">
    <location>
        <begin position="84"/>
        <end position="105"/>
    </location>
</feature>
<dbReference type="RefSeq" id="XP_041194434.1">
    <property type="nucleotide sequence ID" value="XM_041339908.1"/>
</dbReference>
<keyword evidence="1" id="KW-0472">Membrane</keyword>
<accession>A0A9P7ED98</accession>
<gene>
    <name evidence="2" type="ORF">BJ212DRAFT_1479565</name>
</gene>
<name>A0A9P7ED98_9AGAM</name>
<proteinExistence type="predicted"/>
<dbReference type="EMBL" id="JABBWG010000011">
    <property type="protein sequence ID" value="KAG1818562.1"/>
    <property type="molecule type" value="Genomic_DNA"/>
</dbReference>
<feature type="transmembrane region" description="Helical" evidence="1">
    <location>
        <begin position="7"/>
        <end position="29"/>
    </location>
</feature>
<comment type="caution">
    <text evidence="2">The sequence shown here is derived from an EMBL/GenBank/DDBJ whole genome shotgun (WGS) entry which is preliminary data.</text>
</comment>
<reference evidence="2" key="1">
    <citation type="journal article" date="2020" name="New Phytol.">
        <title>Comparative genomics reveals dynamic genome evolution in host specialist ectomycorrhizal fungi.</title>
        <authorList>
            <person name="Lofgren L.A."/>
            <person name="Nguyen N.H."/>
            <person name="Vilgalys R."/>
            <person name="Ruytinx J."/>
            <person name="Liao H.L."/>
            <person name="Branco S."/>
            <person name="Kuo A."/>
            <person name="LaButti K."/>
            <person name="Lipzen A."/>
            <person name="Andreopoulos W."/>
            <person name="Pangilinan J."/>
            <person name="Riley R."/>
            <person name="Hundley H."/>
            <person name="Na H."/>
            <person name="Barry K."/>
            <person name="Grigoriev I.V."/>
            <person name="Stajich J.E."/>
            <person name="Kennedy P.G."/>
        </authorList>
    </citation>
    <scope>NUCLEOTIDE SEQUENCE</scope>
    <source>
        <strain evidence="2">MN1</strain>
    </source>
</reference>
<keyword evidence="3" id="KW-1185">Reference proteome</keyword>
<evidence type="ECO:0000313" key="3">
    <source>
        <dbReference type="Proteomes" id="UP000807769"/>
    </source>
</evidence>
<dbReference type="Proteomes" id="UP000807769">
    <property type="component" value="Unassembled WGS sequence"/>
</dbReference>
<dbReference type="AlphaFoldDB" id="A0A9P7ED98"/>
<sequence>MFDNIDTGLAIVSGVFSEGFFVIRTWVLWDNDRNLLVAILVTALTFMGASIGILFATNVSAAYVISAIPGITGCYQSSTSFQLFVPFLLLCVFELGLMILTIIRAIQSWRENQNRLYVALVKHNIFYYTCGFLANIFTSLLLQYSYHTMLYDFQFIILAIFATRMHRDLWLSVNSVDQHAYDYSALVCIPMSDMAPVNSTA</sequence>
<protein>
    <submittedName>
        <fullName evidence="2">Uncharacterized protein</fullName>
    </submittedName>
</protein>
<organism evidence="2 3">
    <name type="scientific">Suillus subaureus</name>
    <dbReference type="NCBI Taxonomy" id="48587"/>
    <lineage>
        <taxon>Eukaryota</taxon>
        <taxon>Fungi</taxon>
        <taxon>Dikarya</taxon>
        <taxon>Basidiomycota</taxon>
        <taxon>Agaricomycotina</taxon>
        <taxon>Agaricomycetes</taxon>
        <taxon>Agaricomycetidae</taxon>
        <taxon>Boletales</taxon>
        <taxon>Suillineae</taxon>
        <taxon>Suillaceae</taxon>
        <taxon>Suillus</taxon>
    </lineage>
</organism>
<feature type="transmembrane region" description="Helical" evidence="1">
    <location>
        <begin position="35"/>
        <end position="54"/>
    </location>
</feature>